<accession>A0A0M3JYD1</accession>
<dbReference type="GO" id="GO:0046872">
    <property type="term" value="F:metal ion binding"/>
    <property type="evidence" value="ECO:0007669"/>
    <property type="project" value="UniProtKB-KW"/>
</dbReference>
<evidence type="ECO:0000313" key="17">
    <source>
        <dbReference type="Proteomes" id="UP000267096"/>
    </source>
</evidence>
<feature type="domain" description="S-adenosylmethionine synthetase C-terminal" evidence="15">
    <location>
        <begin position="270"/>
        <end position="406"/>
    </location>
</feature>
<dbReference type="InterPro" id="IPR022636">
    <property type="entry name" value="S-AdoMet_synthetase_sfam"/>
</dbReference>
<keyword evidence="5 11" id="KW-0479">Metal-binding</keyword>
<organism evidence="18">
    <name type="scientific">Anisakis simplex</name>
    <name type="common">Herring worm</name>
    <dbReference type="NCBI Taxonomy" id="6269"/>
    <lineage>
        <taxon>Eukaryota</taxon>
        <taxon>Metazoa</taxon>
        <taxon>Ecdysozoa</taxon>
        <taxon>Nematoda</taxon>
        <taxon>Chromadorea</taxon>
        <taxon>Rhabditida</taxon>
        <taxon>Spirurina</taxon>
        <taxon>Ascaridomorpha</taxon>
        <taxon>Ascaridoidea</taxon>
        <taxon>Anisakidae</taxon>
        <taxon>Anisakis</taxon>
        <taxon>Anisakis simplex complex</taxon>
    </lineage>
</organism>
<dbReference type="UniPathway" id="UPA00315">
    <property type="reaction ID" value="UER00080"/>
</dbReference>
<dbReference type="EC" id="2.5.1.6" evidence="11"/>
<evidence type="ECO:0000256" key="5">
    <source>
        <dbReference type="ARBA" id="ARBA00022723"/>
    </source>
</evidence>
<dbReference type="GO" id="GO:0006556">
    <property type="term" value="P:S-adenosylmethionine biosynthetic process"/>
    <property type="evidence" value="ECO:0007669"/>
    <property type="project" value="UniProtKB-UniPathway"/>
</dbReference>
<dbReference type="Proteomes" id="UP000267096">
    <property type="component" value="Unassembled WGS sequence"/>
</dbReference>
<evidence type="ECO:0000256" key="1">
    <source>
        <dbReference type="ARBA" id="ARBA00005224"/>
    </source>
</evidence>
<gene>
    <name evidence="16" type="ORF">ASIM_LOCUS12872</name>
</gene>
<dbReference type="InterPro" id="IPR022629">
    <property type="entry name" value="S-AdoMet_synt_central"/>
</dbReference>
<reference evidence="18" key="1">
    <citation type="submission" date="2017-02" db="UniProtKB">
        <authorList>
            <consortium name="WormBaseParasite"/>
        </authorList>
    </citation>
    <scope>IDENTIFICATION</scope>
</reference>
<dbReference type="FunFam" id="3.30.300.10:FF:000001">
    <property type="entry name" value="S-adenosylmethionine synthase"/>
    <property type="match status" value="1"/>
</dbReference>
<comment type="pathway">
    <text evidence="1 11">Amino-acid biosynthesis; S-adenosyl-L-methionine biosynthesis; S-adenosyl-L-methionine from L-methionine: step 1/1.</text>
</comment>
<dbReference type="CDD" id="cd18079">
    <property type="entry name" value="S-AdoMet_synt"/>
    <property type="match status" value="1"/>
</dbReference>
<sequence>MAPSRFSDLDSSETFLFTSESVSEGHPDKMCDQISDAVLDAHLAIDPEAKVACETVTKTGMVMLCGEVTSKANVDYQTLVRNVVKKIGYDDSNKGFDYKTCNVLVALEQQSPEIAAGVHKDKRDEEIGAGDQVKHLVSYSALIENELLDPQTGLMFGYASDETEEAMPLTLLLAHKLNAKLHELRRLGTLKWVRPDSKSQVTIEYKFDGGACTPRRVHTIVLSTQHDPDVTTKQLRDDLMQFVIKQVIPSELIDEHTIFHLNPCGSFITGGPLGDAGLTGRKIIVDTYGGWGAHGGGAFSGKDPTKVDRSAAYAARWVAKSLVKANLCRRCLVQVSYAIGVAEPLSVMIFSFGTSALEERELLQIVKDNFDLRPGIIIRDLNLKRPIYQVTAENGHFGHAEFPWEQPKVLKISDEMLQKSKGRPKAADETGVIAH</sequence>
<dbReference type="InterPro" id="IPR022630">
    <property type="entry name" value="S-AdoMet_synt_C"/>
</dbReference>
<dbReference type="GO" id="GO:0005524">
    <property type="term" value="F:ATP binding"/>
    <property type="evidence" value="ECO:0007669"/>
    <property type="project" value="UniProtKB-KW"/>
</dbReference>
<keyword evidence="7 11" id="KW-0067">ATP-binding</keyword>
<dbReference type="GO" id="GO:0004478">
    <property type="term" value="F:methionine adenosyltransferase activity"/>
    <property type="evidence" value="ECO:0007669"/>
    <property type="project" value="UniProtKB-EC"/>
</dbReference>
<dbReference type="GO" id="GO:0006730">
    <property type="term" value="P:one-carbon metabolic process"/>
    <property type="evidence" value="ECO:0007669"/>
    <property type="project" value="UniProtKB-KW"/>
</dbReference>
<comment type="function">
    <text evidence="11">Catalyzes the formation of S-adenosylmethionine from methionine and ATP.</text>
</comment>
<evidence type="ECO:0000259" key="15">
    <source>
        <dbReference type="Pfam" id="PF02773"/>
    </source>
</evidence>
<proteinExistence type="inferred from homology"/>
<evidence type="ECO:0000256" key="7">
    <source>
        <dbReference type="ARBA" id="ARBA00022840"/>
    </source>
</evidence>
<comment type="cofactor">
    <cofactor evidence="11">
        <name>K(+)</name>
        <dbReference type="ChEBI" id="CHEBI:29103"/>
    </cofactor>
    <text evidence="11">Binds 1 potassium ion per subunit. The potassium ion interacts primarily with the substrate.</text>
</comment>
<dbReference type="PANTHER" id="PTHR11964">
    <property type="entry name" value="S-ADENOSYLMETHIONINE SYNTHETASE"/>
    <property type="match status" value="1"/>
</dbReference>
<dbReference type="EMBL" id="UYRR01031266">
    <property type="protein sequence ID" value="VDK48339.1"/>
    <property type="molecule type" value="Genomic_DNA"/>
</dbReference>
<evidence type="ECO:0000256" key="2">
    <source>
        <dbReference type="ARBA" id="ARBA00009685"/>
    </source>
</evidence>
<reference evidence="16 17" key="2">
    <citation type="submission" date="2018-11" db="EMBL/GenBank/DDBJ databases">
        <authorList>
            <consortium name="Pathogen Informatics"/>
        </authorList>
    </citation>
    <scope>NUCLEOTIDE SEQUENCE [LARGE SCALE GENOMIC DNA]</scope>
</reference>
<feature type="domain" description="S-adenosylmethionine synthetase N-terminal" evidence="13">
    <location>
        <begin position="15"/>
        <end position="112"/>
    </location>
</feature>
<keyword evidence="17" id="KW-1185">Reference proteome</keyword>
<evidence type="ECO:0000256" key="9">
    <source>
        <dbReference type="ARBA" id="ARBA00022958"/>
    </source>
</evidence>
<evidence type="ECO:0000259" key="14">
    <source>
        <dbReference type="Pfam" id="PF02772"/>
    </source>
</evidence>
<keyword evidence="8 11" id="KW-0460">Magnesium</keyword>
<protein>
    <recommendedName>
        <fullName evidence="11">S-adenosylmethionine synthase</fullName>
        <ecNumber evidence="11">2.5.1.6</ecNumber>
    </recommendedName>
</protein>
<evidence type="ECO:0000313" key="18">
    <source>
        <dbReference type="WBParaSite" id="ASIM_0001344401-mRNA-1"/>
    </source>
</evidence>
<evidence type="ECO:0000256" key="3">
    <source>
        <dbReference type="ARBA" id="ARBA00022563"/>
    </source>
</evidence>
<dbReference type="OrthoDB" id="5852090at2759"/>
<dbReference type="Gene3D" id="3.30.300.10">
    <property type="match status" value="3"/>
</dbReference>
<keyword evidence="3 11" id="KW-0554">One-carbon metabolism</keyword>
<evidence type="ECO:0000256" key="12">
    <source>
        <dbReference type="RuleBase" id="RU004462"/>
    </source>
</evidence>
<dbReference type="Pfam" id="PF02772">
    <property type="entry name" value="S-AdoMet_synt_M"/>
    <property type="match status" value="1"/>
</dbReference>
<dbReference type="Pfam" id="PF00438">
    <property type="entry name" value="S-AdoMet_synt_N"/>
    <property type="match status" value="1"/>
</dbReference>
<dbReference type="Pfam" id="PF02773">
    <property type="entry name" value="S-AdoMet_synt_C"/>
    <property type="match status" value="1"/>
</dbReference>
<dbReference type="InterPro" id="IPR022628">
    <property type="entry name" value="S-AdoMet_synt_N"/>
</dbReference>
<dbReference type="PROSITE" id="PS00377">
    <property type="entry name" value="ADOMET_SYNTHASE_2"/>
    <property type="match status" value="1"/>
</dbReference>
<keyword evidence="4 11" id="KW-0808">Transferase</keyword>
<dbReference type="PIRSF" id="PIRSF000497">
    <property type="entry name" value="MAT"/>
    <property type="match status" value="1"/>
</dbReference>
<comment type="similarity">
    <text evidence="2 12">Belongs to the AdoMet synthase family.</text>
</comment>
<evidence type="ECO:0000256" key="10">
    <source>
        <dbReference type="ARBA" id="ARBA00048344"/>
    </source>
</evidence>
<dbReference type="FunFam" id="3.30.300.10:FF:000004">
    <property type="entry name" value="S-adenosylmethionine synthase"/>
    <property type="match status" value="1"/>
</dbReference>
<evidence type="ECO:0000313" key="16">
    <source>
        <dbReference type="EMBL" id="VDK48339.1"/>
    </source>
</evidence>
<feature type="domain" description="S-adenosylmethionine synthetase central" evidence="14">
    <location>
        <begin position="152"/>
        <end position="267"/>
    </location>
</feature>
<dbReference type="FunFam" id="3.30.300.10:FF:000003">
    <property type="entry name" value="S-adenosylmethionine synthase"/>
    <property type="match status" value="1"/>
</dbReference>
<name>A0A0M3JYD1_ANISI</name>
<dbReference type="HAMAP" id="MF_00086">
    <property type="entry name" value="S_AdoMet_synth1"/>
    <property type="match status" value="1"/>
</dbReference>
<comment type="cofactor">
    <cofactor evidence="11">
        <name>Mg(2+)</name>
        <dbReference type="ChEBI" id="CHEBI:18420"/>
    </cofactor>
    <text evidence="11">Binds 2 magnesium ions per subunit. The magnesium ions interact primarily with the substrate.</text>
</comment>
<dbReference type="SUPFAM" id="SSF55973">
    <property type="entry name" value="S-adenosylmethionine synthetase"/>
    <property type="match status" value="3"/>
</dbReference>
<evidence type="ECO:0000256" key="6">
    <source>
        <dbReference type="ARBA" id="ARBA00022741"/>
    </source>
</evidence>
<keyword evidence="9 11" id="KW-0630">Potassium</keyword>
<evidence type="ECO:0000256" key="11">
    <source>
        <dbReference type="RuleBase" id="RU000541"/>
    </source>
</evidence>
<dbReference type="InterPro" id="IPR022631">
    <property type="entry name" value="ADOMET_SYNTHASE_CS"/>
</dbReference>
<evidence type="ECO:0000259" key="13">
    <source>
        <dbReference type="Pfam" id="PF00438"/>
    </source>
</evidence>
<evidence type="ECO:0000256" key="4">
    <source>
        <dbReference type="ARBA" id="ARBA00022679"/>
    </source>
</evidence>
<dbReference type="InterPro" id="IPR002133">
    <property type="entry name" value="S-AdoMet_synthetase"/>
</dbReference>
<keyword evidence="6 11" id="KW-0547">Nucleotide-binding</keyword>
<comment type="catalytic activity">
    <reaction evidence="10 11">
        <text>L-methionine + ATP + H2O = S-adenosyl-L-methionine + phosphate + diphosphate</text>
        <dbReference type="Rhea" id="RHEA:21080"/>
        <dbReference type="ChEBI" id="CHEBI:15377"/>
        <dbReference type="ChEBI" id="CHEBI:30616"/>
        <dbReference type="ChEBI" id="CHEBI:33019"/>
        <dbReference type="ChEBI" id="CHEBI:43474"/>
        <dbReference type="ChEBI" id="CHEBI:57844"/>
        <dbReference type="ChEBI" id="CHEBI:59789"/>
        <dbReference type="EC" id="2.5.1.6"/>
    </reaction>
</comment>
<dbReference type="WBParaSite" id="ASIM_0001344401-mRNA-1">
    <property type="protein sequence ID" value="ASIM_0001344401-mRNA-1"/>
    <property type="gene ID" value="ASIM_0001344401"/>
</dbReference>
<dbReference type="AlphaFoldDB" id="A0A0M3JYD1"/>
<dbReference type="NCBIfam" id="TIGR01034">
    <property type="entry name" value="metK"/>
    <property type="match status" value="1"/>
</dbReference>
<evidence type="ECO:0000256" key="8">
    <source>
        <dbReference type="ARBA" id="ARBA00022842"/>
    </source>
</evidence>